<organism evidence="1 2">
    <name type="scientific">Rhodoferax koreensis</name>
    <dbReference type="NCBI Taxonomy" id="1842727"/>
    <lineage>
        <taxon>Bacteria</taxon>
        <taxon>Pseudomonadati</taxon>
        <taxon>Pseudomonadota</taxon>
        <taxon>Betaproteobacteria</taxon>
        <taxon>Burkholderiales</taxon>
        <taxon>Comamonadaceae</taxon>
        <taxon>Rhodoferax</taxon>
    </lineage>
</organism>
<accession>A0A1P8JX83</accession>
<dbReference type="Proteomes" id="UP000186609">
    <property type="component" value="Chromosome"/>
</dbReference>
<dbReference type="AlphaFoldDB" id="A0A1P8JX83"/>
<gene>
    <name evidence="1" type="ORF">RD110_15175</name>
</gene>
<proteinExistence type="predicted"/>
<name>A0A1P8JX83_9BURK</name>
<reference evidence="1 2" key="1">
    <citation type="submission" date="2017-01" db="EMBL/GenBank/DDBJ databases">
        <authorList>
            <person name="Mah S.A."/>
            <person name="Swanson W.J."/>
            <person name="Moy G.W."/>
            <person name="Vacquier V.D."/>
        </authorList>
    </citation>
    <scope>NUCLEOTIDE SEQUENCE [LARGE SCALE GENOMIC DNA]</scope>
    <source>
        <strain evidence="1 2">DCY110</strain>
    </source>
</reference>
<sequence length="187" mass="19490">MAVCAAMCGASALADGDGGGSATVTAASGLPPPAFEIASSTATGSANLGNSNTTRLEINTWSRPAAQPALGLAVGVDTPPANWTGNRAQSSIDVGVRWRSAPVNQRRIDVVAFRRISQPNQPQDAYTLIQNADQPIYSARVEMQFKSAKFGGLTPEFGAIGMQLDGGGKVVLRSKRGGPMVYYRSSF</sequence>
<evidence type="ECO:0000313" key="2">
    <source>
        <dbReference type="Proteomes" id="UP000186609"/>
    </source>
</evidence>
<protein>
    <submittedName>
        <fullName evidence="1">Uncharacterized protein</fullName>
    </submittedName>
</protein>
<evidence type="ECO:0000313" key="1">
    <source>
        <dbReference type="EMBL" id="APW38369.1"/>
    </source>
</evidence>
<keyword evidence="2" id="KW-1185">Reference proteome</keyword>
<dbReference type="KEGG" id="rhy:RD110_15175"/>
<dbReference type="EMBL" id="CP019236">
    <property type="protein sequence ID" value="APW38369.1"/>
    <property type="molecule type" value="Genomic_DNA"/>
</dbReference>